<evidence type="ECO:0000259" key="5">
    <source>
        <dbReference type="Pfam" id="PF04073"/>
    </source>
</evidence>
<comment type="similarity">
    <text evidence="1 4">Belongs to the prolyl-tRNA editing family. YbaK/EbsC subfamily.</text>
</comment>
<feature type="domain" description="YbaK/aminoacyl-tRNA synthetase-associated" evidence="5">
    <location>
        <begin position="45"/>
        <end position="156"/>
    </location>
</feature>
<dbReference type="EMBL" id="JAFIDA010000001">
    <property type="protein sequence ID" value="MBP1325388.1"/>
    <property type="molecule type" value="Genomic_DNA"/>
</dbReference>
<evidence type="ECO:0000256" key="2">
    <source>
        <dbReference type="ARBA" id="ARBA00022917"/>
    </source>
</evidence>
<dbReference type="Gene3D" id="3.90.960.10">
    <property type="entry name" value="YbaK/aminoacyl-tRNA synthetase-associated domain"/>
    <property type="match status" value="1"/>
</dbReference>
<dbReference type="Proteomes" id="UP000675163">
    <property type="component" value="Unassembled WGS sequence"/>
</dbReference>
<dbReference type="PIRSF" id="PIRSF006181">
    <property type="entry name" value="EbsC_YbaK"/>
    <property type="match status" value="1"/>
</dbReference>
<dbReference type="InterPro" id="IPR004369">
    <property type="entry name" value="Prolyl-tRNA_editing_YbaK/EbsC"/>
</dbReference>
<dbReference type="PANTHER" id="PTHR30411:SF0">
    <property type="entry name" value="CYS-TRNA(PRO)_CYS-TRNA(CYS) DEACYLASE YBAK"/>
    <property type="match status" value="1"/>
</dbReference>
<accession>A0A940PLP3</accession>
<name>A0A940PLP3_9MICO</name>
<keyword evidence="2 4" id="KW-0648">Protein biosynthesis</keyword>
<evidence type="ECO:0000313" key="6">
    <source>
        <dbReference type="EMBL" id="MBP1325388.1"/>
    </source>
</evidence>
<dbReference type="SUPFAM" id="SSF55826">
    <property type="entry name" value="YbaK/ProRS associated domain"/>
    <property type="match status" value="1"/>
</dbReference>
<dbReference type="GO" id="GO:0006412">
    <property type="term" value="P:translation"/>
    <property type="evidence" value="ECO:0007669"/>
    <property type="project" value="UniProtKB-KW"/>
</dbReference>
<comment type="caution">
    <text evidence="6">The sequence shown here is derived from an EMBL/GenBank/DDBJ whole genome shotgun (WGS) entry which is preliminary data.</text>
</comment>
<dbReference type="GO" id="GO:0016829">
    <property type="term" value="F:lyase activity"/>
    <property type="evidence" value="ECO:0007669"/>
    <property type="project" value="UniProtKB-KW"/>
</dbReference>
<reference evidence="6" key="1">
    <citation type="submission" date="2021-02" db="EMBL/GenBank/DDBJ databases">
        <title>Sequencing the genomes of 1000 actinobacteria strains.</title>
        <authorList>
            <person name="Klenk H.-P."/>
        </authorList>
    </citation>
    <scope>NUCLEOTIDE SEQUENCE</scope>
    <source>
        <strain evidence="6">DSM 22850</strain>
    </source>
</reference>
<organism evidence="6 7">
    <name type="scientific">Leucobacter exalbidus</name>
    <dbReference type="NCBI Taxonomy" id="662960"/>
    <lineage>
        <taxon>Bacteria</taxon>
        <taxon>Bacillati</taxon>
        <taxon>Actinomycetota</taxon>
        <taxon>Actinomycetes</taxon>
        <taxon>Micrococcales</taxon>
        <taxon>Microbacteriaceae</taxon>
        <taxon>Leucobacter</taxon>
    </lineage>
</organism>
<evidence type="ECO:0000256" key="4">
    <source>
        <dbReference type="PIRNR" id="PIRNR006181"/>
    </source>
</evidence>
<keyword evidence="3 4" id="KW-0456">Lyase</keyword>
<keyword evidence="6" id="KW-0378">Hydrolase</keyword>
<sequence>MAKKASKTAKAGASTPATVELTRAGIAFTARSYAHDPDETDFGGEAARELGIDAARVFKTLLVDVDGALAVAVVPVSGKLDLKAIAAARAGKKAVMADPALAERKTGYVRGGISPLGQKTRLPTVIDESARAHATVLVSGGKRGFDIEITPADLAKACGATWAEIGRE</sequence>
<protein>
    <recommendedName>
        <fullName evidence="4">Cys-tRNA(Pro)/Cys-tRNA(Cys) deacylase</fullName>
        <ecNumber evidence="4">4.2.-.-</ecNumber>
    </recommendedName>
</protein>
<evidence type="ECO:0000256" key="3">
    <source>
        <dbReference type="ARBA" id="ARBA00023239"/>
    </source>
</evidence>
<dbReference type="InterPro" id="IPR007214">
    <property type="entry name" value="YbaK/aa-tRNA-synth-assoc-dom"/>
</dbReference>
<dbReference type="InterPro" id="IPR036754">
    <property type="entry name" value="YbaK/aa-tRNA-synt-asso_dom_sf"/>
</dbReference>
<dbReference type="Pfam" id="PF04073">
    <property type="entry name" value="tRNA_edit"/>
    <property type="match status" value="1"/>
</dbReference>
<dbReference type="EC" id="4.2.-.-" evidence="4"/>
<dbReference type="AlphaFoldDB" id="A0A940PLP3"/>
<dbReference type="NCBIfam" id="TIGR00011">
    <property type="entry name" value="YbaK_EbsC"/>
    <property type="match status" value="1"/>
</dbReference>
<evidence type="ECO:0000313" key="7">
    <source>
        <dbReference type="Proteomes" id="UP000675163"/>
    </source>
</evidence>
<dbReference type="PANTHER" id="PTHR30411">
    <property type="entry name" value="CYTOPLASMIC PROTEIN"/>
    <property type="match status" value="1"/>
</dbReference>
<evidence type="ECO:0000256" key="1">
    <source>
        <dbReference type="ARBA" id="ARBA00009798"/>
    </source>
</evidence>
<dbReference type="GO" id="GO:0002161">
    <property type="term" value="F:aminoacyl-tRNA deacylase activity"/>
    <property type="evidence" value="ECO:0007669"/>
    <property type="project" value="InterPro"/>
</dbReference>
<gene>
    <name evidence="6" type="ORF">JOF28_000620</name>
</gene>
<keyword evidence="7" id="KW-1185">Reference proteome</keyword>
<proteinExistence type="inferred from homology"/>
<dbReference type="RefSeq" id="WP_209704421.1">
    <property type="nucleotide sequence ID" value="NZ_JAFIDA010000001.1"/>
</dbReference>
<dbReference type="CDD" id="cd00002">
    <property type="entry name" value="YbaK_deacylase"/>
    <property type="match status" value="1"/>
</dbReference>